<accession>A0A1A8YN81</accession>
<evidence type="ECO:0000313" key="4">
    <source>
        <dbReference type="Proteomes" id="UP000078555"/>
    </source>
</evidence>
<gene>
    <name evidence="1" type="ORF">POVWA1_015210</name>
    <name evidence="2" type="ORF">POVWA2_014860</name>
</gene>
<keyword evidence="4" id="KW-1185">Reference proteome</keyword>
<name>A0A1A8YN81_PLAOA</name>
<sequence>MDKYDRYASVGKYGITLGWRAAKMGKARIDRQTILALTCHLFGLNYPMCIGYDIYRCERFTKFWSKRKNGSLQFCEYTK</sequence>
<evidence type="ECO:0000313" key="3">
    <source>
        <dbReference type="Proteomes" id="UP000078550"/>
    </source>
</evidence>
<organism evidence="1 4">
    <name type="scientific">Plasmodium ovale wallikeri</name>
    <dbReference type="NCBI Taxonomy" id="864142"/>
    <lineage>
        <taxon>Eukaryota</taxon>
        <taxon>Sar</taxon>
        <taxon>Alveolata</taxon>
        <taxon>Apicomplexa</taxon>
        <taxon>Aconoidasida</taxon>
        <taxon>Haemosporida</taxon>
        <taxon>Plasmodiidae</taxon>
        <taxon>Plasmodium</taxon>
        <taxon>Plasmodium (Plasmodium)</taxon>
    </lineage>
</organism>
<dbReference type="Proteomes" id="UP000078555">
    <property type="component" value="Unassembled WGS sequence"/>
</dbReference>
<evidence type="ECO:0000313" key="2">
    <source>
        <dbReference type="EMBL" id="SBT33451.1"/>
    </source>
</evidence>
<dbReference type="Proteomes" id="UP000078550">
    <property type="component" value="Unassembled WGS sequence"/>
</dbReference>
<proteinExistence type="predicted"/>
<dbReference type="AlphaFoldDB" id="A0A1A8YN81"/>
<dbReference type="EMBL" id="FLRD01000050">
    <property type="protein sequence ID" value="SBT33041.1"/>
    <property type="molecule type" value="Genomic_DNA"/>
</dbReference>
<reference evidence="1" key="1">
    <citation type="submission" date="2016-05" db="EMBL/GenBank/DDBJ databases">
        <authorList>
            <person name="Lavstsen T."/>
            <person name="Jespersen J.S."/>
        </authorList>
    </citation>
    <scope>NUCLEOTIDE SEQUENCE [LARGE SCALE GENOMIC DNA]</scope>
</reference>
<evidence type="ECO:0000313" key="1">
    <source>
        <dbReference type="EMBL" id="SBT33041.1"/>
    </source>
</evidence>
<reference evidence="3 4" key="2">
    <citation type="submission" date="2016-05" db="EMBL/GenBank/DDBJ databases">
        <authorList>
            <person name="Naeem Raeece"/>
        </authorList>
    </citation>
    <scope>NUCLEOTIDE SEQUENCE [LARGE SCALE GENOMIC DNA]</scope>
</reference>
<dbReference type="EMBL" id="FLRE01000062">
    <property type="protein sequence ID" value="SBT33451.1"/>
    <property type="molecule type" value="Genomic_DNA"/>
</dbReference>
<protein>
    <submittedName>
        <fullName evidence="1">Uncharacterized protein</fullName>
    </submittedName>
</protein>